<comment type="subcellular location">
    <subcellularLocation>
        <location evidence="1">Secreted</location>
    </subcellularLocation>
</comment>
<dbReference type="Gene3D" id="3.40.1620.60">
    <property type="match status" value="1"/>
</dbReference>
<dbReference type="InterPro" id="IPR001590">
    <property type="entry name" value="Peptidase_M12B"/>
</dbReference>
<dbReference type="Gene3D" id="3.40.390.10">
    <property type="entry name" value="Collagenase (Catalytic Domain)"/>
    <property type="match status" value="1"/>
</dbReference>
<evidence type="ECO:0000256" key="2">
    <source>
        <dbReference type="ARBA" id="ARBA00022525"/>
    </source>
</evidence>
<dbReference type="SUPFAM" id="SSF82895">
    <property type="entry name" value="TSP-1 type 1 repeat"/>
    <property type="match status" value="6"/>
</dbReference>
<evidence type="ECO:0000256" key="4">
    <source>
        <dbReference type="ARBA" id="ARBA00022723"/>
    </source>
</evidence>
<dbReference type="SUPFAM" id="SSF55486">
    <property type="entry name" value="Metalloproteases ('zincins'), catalytic domain"/>
    <property type="match status" value="1"/>
</dbReference>
<dbReference type="Pfam" id="PF00090">
    <property type="entry name" value="TSP_1"/>
    <property type="match status" value="6"/>
</dbReference>
<keyword evidence="5" id="KW-0378">Hydrolase</keyword>
<evidence type="ECO:0000256" key="3">
    <source>
        <dbReference type="ARBA" id="ARBA00022670"/>
    </source>
</evidence>
<keyword evidence="7" id="KW-0482">Metalloprotease</keyword>
<keyword evidence="3" id="KW-0645">Protease</keyword>
<dbReference type="OrthoDB" id="446173at2759"/>
<evidence type="ECO:0000313" key="13">
    <source>
        <dbReference type="Proteomes" id="UP000038040"/>
    </source>
</evidence>
<dbReference type="InterPro" id="IPR041645">
    <property type="entry name" value="ADAMTS_CR_2"/>
</dbReference>
<dbReference type="SMART" id="SM00209">
    <property type="entry name" value="TSP1"/>
    <property type="match status" value="7"/>
</dbReference>
<keyword evidence="4 10" id="KW-0479">Metal-binding</keyword>
<dbReference type="AlphaFoldDB" id="A0A158Q5L7"/>
<dbReference type="PROSITE" id="PS50092">
    <property type="entry name" value="TSP1"/>
    <property type="match status" value="7"/>
</dbReference>
<dbReference type="GO" id="GO:0046872">
    <property type="term" value="F:metal ion binding"/>
    <property type="evidence" value="ECO:0007669"/>
    <property type="project" value="UniProtKB-KW"/>
</dbReference>
<evidence type="ECO:0000313" key="14">
    <source>
        <dbReference type="Proteomes" id="UP000274756"/>
    </source>
</evidence>
<dbReference type="PANTHER" id="PTHR13723:SF200">
    <property type="entry name" value="ADAM METALLOPEPTIDASE WITH THROMBOSPONDIN TYPE 1 MOTIF B, ISOFORM B"/>
    <property type="match status" value="1"/>
</dbReference>
<proteinExistence type="predicted"/>
<dbReference type="STRING" id="318479.A0A158Q5L7"/>
<feature type="binding site" evidence="10">
    <location>
        <position position="322"/>
    </location>
    <ligand>
        <name>Zn(2+)</name>
        <dbReference type="ChEBI" id="CHEBI:29105"/>
        <note>catalytic</note>
    </ligand>
</feature>
<dbReference type="Pfam" id="PF01421">
    <property type="entry name" value="Reprolysin"/>
    <property type="match status" value="1"/>
</dbReference>
<evidence type="ECO:0000313" key="15">
    <source>
        <dbReference type="WBParaSite" id="DME_0000772201-mRNA-1"/>
    </source>
</evidence>
<dbReference type="WBParaSite" id="DME_0000772201-mRNA-1">
    <property type="protein sequence ID" value="DME_0000772201-mRNA-1"/>
    <property type="gene ID" value="DME_0000772201"/>
</dbReference>
<feature type="binding site" evidence="10">
    <location>
        <position position="328"/>
    </location>
    <ligand>
        <name>Zn(2+)</name>
        <dbReference type="ChEBI" id="CHEBI:29105"/>
        <note>catalytic</note>
    </ligand>
</feature>
<dbReference type="InterPro" id="IPR024079">
    <property type="entry name" value="MetalloPept_cat_dom_sf"/>
</dbReference>
<evidence type="ECO:0000256" key="6">
    <source>
        <dbReference type="ARBA" id="ARBA00022833"/>
    </source>
</evidence>
<feature type="binding site" evidence="10">
    <location>
        <position position="318"/>
    </location>
    <ligand>
        <name>Zn(2+)</name>
        <dbReference type="ChEBI" id="CHEBI:29105"/>
        <note>catalytic</note>
    </ligand>
</feature>
<evidence type="ECO:0000259" key="11">
    <source>
        <dbReference type="PROSITE" id="PS50215"/>
    </source>
</evidence>
<reference evidence="15" key="1">
    <citation type="submission" date="2016-04" db="UniProtKB">
        <authorList>
            <consortium name="WormBaseParasite"/>
        </authorList>
    </citation>
    <scope>IDENTIFICATION</scope>
</reference>
<dbReference type="EMBL" id="UYYG01000038">
    <property type="protein sequence ID" value="VDN51967.1"/>
    <property type="molecule type" value="Genomic_DNA"/>
</dbReference>
<name>A0A158Q5L7_DRAME</name>
<evidence type="ECO:0000256" key="10">
    <source>
        <dbReference type="PROSITE-ProRule" id="PRU00276"/>
    </source>
</evidence>
<dbReference type="GO" id="GO:0004222">
    <property type="term" value="F:metalloendopeptidase activity"/>
    <property type="evidence" value="ECO:0007669"/>
    <property type="project" value="InterPro"/>
</dbReference>
<dbReference type="Pfam" id="PF25379">
    <property type="entry name" value="Adt-1"/>
    <property type="match status" value="1"/>
</dbReference>
<comment type="caution">
    <text evidence="10">Lacks conserved residue(s) required for the propagation of feature annotation.</text>
</comment>
<keyword evidence="9" id="KW-0325">Glycoprotein</keyword>
<keyword evidence="2" id="KW-0964">Secreted</keyword>
<protein>
    <submittedName>
        <fullName evidence="15">Peptidase M12B domain-containing protein</fullName>
    </submittedName>
</protein>
<evidence type="ECO:0000256" key="1">
    <source>
        <dbReference type="ARBA" id="ARBA00004613"/>
    </source>
</evidence>
<evidence type="ECO:0000256" key="9">
    <source>
        <dbReference type="ARBA" id="ARBA00023180"/>
    </source>
</evidence>
<evidence type="ECO:0000313" key="12">
    <source>
        <dbReference type="EMBL" id="VDN51967.1"/>
    </source>
</evidence>
<dbReference type="InterPro" id="IPR000884">
    <property type="entry name" value="TSP1_rpt"/>
</dbReference>
<gene>
    <name evidence="12" type="ORF">DME_LOCUS1940</name>
</gene>
<dbReference type="PANTHER" id="PTHR13723">
    <property type="entry name" value="ADAMTS A DISINTEGRIN AND METALLOPROTEASE WITH THROMBOSPONDIN MOTIFS PROTEASE"/>
    <property type="match status" value="1"/>
</dbReference>
<dbReference type="InterPro" id="IPR050439">
    <property type="entry name" value="ADAMTS_ADAMTS-like"/>
</dbReference>
<feature type="active site" evidence="10">
    <location>
        <position position="319"/>
    </location>
</feature>
<dbReference type="GO" id="GO:0030198">
    <property type="term" value="P:extracellular matrix organization"/>
    <property type="evidence" value="ECO:0007669"/>
    <property type="project" value="TreeGrafter"/>
</dbReference>
<dbReference type="GO" id="GO:0005576">
    <property type="term" value="C:extracellular region"/>
    <property type="evidence" value="ECO:0007669"/>
    <property type="project" value="UniProtKB-SubCell"/>
</dbReference>
<dbReference type="Proteomes" id="UP000274756">
    <property type="component" value="Unassembled WGS sequence"/>
</dbReference>
<organism evidence="13 15">
    <name type="scientific">Dracunculus medinensis</name>
    <name type="common">Guinea worm</name>
    <dbReference type="NCBI Taxonomy" id="318479"/>
    <lineage>
        <taxon>Eukaryota</taxon>
        <taxon>Metazoa</taxon>
        <taxon>Ecdysozoa</taxon>
        <taxon>Nematoda</taxon>
        <taxon>Chromadorea</taxon>
        <taxon>Rhabditida</taxon>
        <taxon>Spirurina</taxon>
        <taxon>Dracunculoidea</taxon>
        <taxon>Dracunculidae</taxon>
        <taxon>Dracunculus</taxon>
    </lineage>
</organism>
<evidence type="ECO:0000256" key="7">
    <source>
        <dbReference type="ARBA" id="ARBA00023049"/>
    </source>
</evidence>
<dbReference type="InterPro" id="IPR036383">
    <property type="entry name" value="TSP1_rpt_sf"/>
</dbReference>
<dbReference type="GO" id="GO:0031012">
    <property type="term" value="C:extracellular matrix"/>
    <property type="evidence" value="ECO:0007669"/>
    <property type="project" value="TreeGrafter"/>
</dbReference>
<dbReference type="Proteomes" id="UP000038040">
    <property type="component" value="Unplaced"/>
</dbReference>
<dbReference type="Pfam" id="PF17771">
    <property type="entry name" value="ADAMTS_CR_2"/>
    <property type="match status" value="1"/>
</dbReference>
<accession>A0A158Q5L7</accession>
<feature type="domain" description="Peptidase M12B" evidence="11">
    <location>
        <begin position="168"/>
        <end position="364"/>
    </location>
</feature>
<keyword evidence="8" id="KW-1015">Disulfide bond</keyword>
<evidence type="ECO:0000256" key="8">
    <source>
        <dbReference type="ARBA" id="ARBA00023157"/>
    </source>
</evidence>
<sequence length="1066" mass="119319">MQLFVIPNYDELIPQTSYSKDGHLERLFININDKNLELPFQPSASMLISPHWAKIFRHKNGSGHLSIGGQIKQCHYQHKSNHTYAAKGVIIRPDGLFLIHPYPERYAYRSKSITDGHGMHVIFKRHVNQNDFCGLESTISANDLDSDENAINEDVFVIGQRFTAISDLVVELAIFVDELLWRHFNSKYNREAYSKLQDYALTMLNNIQIMYRQPTAVPPLTFHVVRFDVLSSQPNALASTLHDNGHAQRYLDRFCRYQRSLGGRDWDHAILLTGYDIHRGSGSRAISGIARLDGMCDPWNTCTLAEGLDFTSAFIGTHEIGHSLGMRHDEPYCPSKHIMSSSLGPGKVTWSTCSLRDYHAFLQRLDDRGKNCMRVSNLPQKLTMRNDIRPGQLYTADHQCRLMHGENYRQISPRQDHYDGICYMMWCGTTSFGRIVSSHPALEGTFCGASKWCELGRCVPWTGSKFAPQTASQSPVRINGEWSSWSATACDSCSCHDISNSIGLTISTRTCSNPSPLNGGRECIGASIRGIVCNRKCPNTRVTVDEYITEKCTEHKKLRNDDELTGKGSQLNRYPQRACKVFCDVSRKYGSQRNYRFFGNNLPDGSPCGINKYCLDGECIPLSCDDTSLITRDLLCPTEGCPLSNEYTSSSNKWSVWSPWSFCSETCGTGYRMRTRTCNGYGCTGSATDRIACNLSPCPTTKTPYTNAWSEWTTWNQCSVSCGYGSQARYRRCVSATSTSNACAGKTMEIRECKMEVCFTGLVGLWGSWGEWSQCSRTCGPGIQIRNRYCTKEPCDGSGQSRKSCNLRSCGGISQQWSAWKEWSQCSQLCGRGLRTRMRKCYGSDCIGNSIEQQFCNEQPCLAQSGRWSGWSPWGICSVTCGAGIKRRTRHCIYGNCAGTYRDSSTCDQGACSDSTATWGGKQDLENLSQITQAVSSLVTTQPDYTIKSTVDGANTLGSTTSYDLKLTKSFQISLTTMKLVDSSNGSVNFLSVDISTTPKTFGLLPNRKKNYRRFWLFRWGYWSTCSESCGKGIRKRVRKCYSNAATSTACAGNEYEREICNLGSC</sequence>
<evidence type="ECO:0000256" key="5">
    <source>
        <dbReference type="ARBA" id="ARBA00022801"/>
    </source>
</evidence>
<keyword evidence="6 10" id="KW-0862">Zinc</keyword>
<keyword evidence="14" id="KW-1185">Reference proteome</keyword>
<dbReference type="InterPro" id="IPR057401">
    <property type="entry name" value="Adt-1/2-like_dom"/>
</dbReference>
<dbReference type="GO" id="GO:0006508">
    <property type="term" value="P:proteolysis"/>
    <property type="evidence" value="ECO:0007669"/>
    <property type="project" value="UniProtKB-KW"/>
</dbReference>
<reference evidence="12 14" key="2">
    <citation type="submission" date="2018-11" db="EMBL/GenBank/DDBJ databases">
        <authorList>
            <consortium name="Pathogen Informatics"/>
        </authorList>
    </citation>
    <scope>NUCLEOTIDE SEQUENCE [LARGE SCALE GENOMIC DNA]</scope>
</reference>
<dbReference type="Gene3D" id="2.20.100.10">
    <property type="entry name" value="Thrombospondin type-1 (TSP1) repeat"/>
    <property type="match status" value="7"/>
</dbReference>
<dbReference type="PROSITE" id="PS50215">
    <property type="entry name" value="ADAM_MEPRO"/>
    <property type="match status" value="1"/>
</dbReference>